<dbReference type="OrthoDB" id="275124at2"/>
<dbReference type="NCBIfam" id="TIGR04474">
    <property type="entry name" value="tcm_partner"/>
    <property type="match status" value="1"/>
</dbReference>
<evidence type="ECO:0000313" key="2">
    <source>
        <dbReference type="EMBL" id="TCD05872.1"/>
    </source>
</evidence>
<feature type="domain" description="GMT-like wHTH" evidence="1">
    <location>
        <begin position="290"/>
        <end position="355"/>
    </location>
</feature>
<reference evidence="2 3" key="1">
    <citation type="submission" date="2019-02" db="EMBL/GenBank/DDBJ databases">
        <title>Pedobacter sp. RP-3-11 sp. nov., isolated from Arctic soil.</title>
        <authorList>
            <person name="Dahal R.H."/>
        </authorList>
    </citation>
    <scope>NUCLEOTIDE SEQUENCE [LARGE SCALE GENOMIC DNA]</scope>
    <source>
        <strain evidence="2 3">RP-3-11</strain>
    </source>
</reference>
<protein>
    <submittedName>
        <fullName evidence="2">Three-Cys-motif partner protein TcmP</fullName>
    </submittedName>
</protein>
<accession>A0A4R0NW11</accession>
<dbReference type="EMBL" id="SJSN01000012">
    <property type="protein sequence ID" value="TCD05872.1"/>
    <property type="molecule type" value="Genomic_DNA"/>
</dbReference>
<keyword evidence="3" id="KW-1185">Reference proteome</keyword>
<organism evidence="2 3">
    <name type="scientific">Pedobacter frigidisoli</name>
    <dbReference type="NCBI Taxonomy" id="2530455"/>
    <lineage>
        <taxon>Bacteria</taxon>
        <taxon>Pseudomonadati</taxon>
        <taxon>Bacteroidota</taxon>
        <taxon>Sphingobacteriia</taxon>
        <taxon>Sphingobacteriales</taxon>
        <taxon>Sphingobacteriaceae</taxon>
        <taxon>Pedobacter</taxon>
    </lineage>
</organism>
<dbReference type="AlphaFoldDB" id="A0A4R0NW11"/>
<proteinExistence type="predicted"/>
<sequence length="374" mass="42956">MENTFFKEQTSSSLIKAKIVAEYFPKYCRIILSKPQKEVRYLDLFAGPGKYEDGNHSTPLLLAKACAEDSVLSQKVHLLFNDNIYSGELEKNFSECFAENSFKFKPVFGNKTVGEDQKILNYLTKTPPRVNPYPTVLFFDPFGYKSIDTTVLSKFLANWGNELFLFVNIKRINQAMEVGKFDEMMKSLFPTTITTLRNDRKYKASVNERLVLIMDNLAQEFENAVSGKLYSCSFKFKEEDSVATSHFIIHFTKHQKGYELVKQIYHDYDNIGASLDKDGNYTYDAKQMGTNQLDFGDSNISSLSKSLTEKYKGRKITAKAVFDEHHPTTKWCGSHYLKTFRHMVDAGRLNAKFTDNALHKVTVLINENCELEFN</sequence>
<gene>
    <name evidence="2" type="primary">tcmP</name>
    <name evidence="2" type="ORF">EZ449_15535</name>
</gene>
<evidence type="ECO:0000313" key="3">
    <source>
        <dbReference type="Proteomes" id="UP000291485"/>
    </source>
</evidence>
<comment type="caution">
    <text evidence="2">The sequence shown here is derived from an EMBL/GenBank/DDBJ whole genome shotgun (WGS) entry which is preliminary data.</text>
</comment>
<dbReference type="InterPro" id="IPR031009">
    <property type="entry name" value="Tcm_partner"/>
</dbReference>
<dbReference type="Proteomes" id="UP000291485">
    <property type="component" value="Unassembled WGS sequence"/>
</dbReference>
<dbReference type="RefSeq" id="WP_131560466.1">
    <property type="nucleotide sequence ID" value="NZ_SJSN01000012.1"/>
</dbReference>
<dbReference type="InterPro" id="IPR054339">
    <property type="entry name" value="GMT_wHTH"/>
</dbReference>
<evidence type="ECO:0000259" key="1">
    <source>
        <dbReference type="Pfam" id="PF22560"/>
    </source>
</evidence>
<name>A0A4R0NW11_9SPHI</name>
<dbReference type="Pfam" id="PF22560">
    <property type="entry name" value="GMT-wHTH"/>
    <property type="match status" value="1"/>
</dbReference>